<feature type="compositionally biased region" description="Basic and acidic residues" evidence="1">
    <location>
        <begin position="198"/>
        <end position="229"/>
    </location>
</feature>
<feature type="compositionally biased region" description="Basic and acidic residues" evidence="1">
    <location>
        <begin position="57"/>
        <end position="82"/>
    </location>
</feature>
<organism evidence="2 3">
    <name type="scientific">Mytilus coruscus</name>
    <name type="common">Sea mussel</name>
    <dbReference type="NCBI Taxonomy" id="42192"/>
    <lineage>
        <taxon>Eukaryota</taxon>
        <taxon>Metazoa</taxon>
        <taxon>Spiralia</taxon>
        <taxon>Lophotrochozoa</taxon>
        <taxon>Mollusca</taxon>
        <taxon>Bivalvia</taxon>
        <taxon>Autobranchia</taxon>
        <taxon>Pteriomorphia</taxon>
        <taxon>Mytilida</taxon>
        <taxon>Mytiloidea</taxon>
        <taxon>Mytilidae</taxon>
        <taxon>Mytilinae</taxon>
        <taxon>Mytilus</taxon>
    </lineage>
</organism>
<feature type="region of interest" description="Disordered" evidence="1">
    <location>
        <begin position="1"/>
        <end position="85"/>
    </location>
</feature>
<reference evidence="2 3" key="1">
    <citation type="submission" date="2020-06" db="EMBL/GenBank/DDBJ databases">
        <authorList>
            <person name="Li R."/>
            <person name="Bekaert M."/>
        </authorList>
    </citation>
    <scope>NUCLEOTIDE SEQUENCE [LARGE SCALE GENOMIC DNA]</scope>
    <source>
        <strain evidence="3">wild</strain>
    </source>
</reference>
<evidence type="ECO:0000313" key="3">
    <source>
        <dbReference type="Proteomes" id="UP000507470"/>
    </source>
</evidence>
<name>A0A6J8EQ51_MYTCO</name>
<evidence type="ECO:0000256" key="1">
    <source>
        <dbReference type="SAM" id="MobiDB-lite"/>
    </source>
</evidence>
<keyword evidence="3" id="KW-1185">Reference proteome</keyword>
<feature type="compositionally biased region" description="Basic and acidic residues" evidence="1">
    <location>
        <begin position="1"/>
        <end position="34"/>
    </location>
</feature>
<gene>
    <name evidence="2" type="ORF">MCOR_54646</name>
</gene>
<accession>A0A6J8EQ51</accession>
<feature type="region of interest" description="Disordered" evidence="1">
    <location>
        <begin position="150"/>
        <end position="229"/>
    </location>
</feature>
<dbReference type="AlphaFoldDB" id="A0A6J8EQ51"/>
<proteinExistence type="predicted"/>
<dbReference type="Proteomes" id="UP000507470">
    <property type="component" value="Unassembled WGS sequence"/>
</dbReference>
<evidence type="ECO:0000313" key="2">
    <source>
        <dbReference type="EMBL" id="CAC5422608.1"/>
    </source>
</evidence>
<feature type="compositionally biased region" description="Basic and acidic residues" evidence="1">
    <location>
        <begin position="160"/>
        <end position="175"/>
    </location>
</feature>
<sequence length="302" mass="36251">MTRKIFYRETVKEEEKPKDQKNTRKTVKEEEKPKVQQNTRETVKEKEKPKVQQNTRETVKEEEKPKDQKNTRETVKEKEKPKVQQNTRLDISIWNTKFPLDVIILVHLLLNGFYFYEADEFYIDKIPICLLSDEHGYRLNIDDQKNILQRNCKRRRKPKDQKNTRETVKEKEKPKVQQNTREAVKEEEKPQVQQNTRETVKEEEKPKDQKNTRETVKEDEKLKDQKNTRETRSAKQYRYRCDNCRYVCAICICRVIFLRPNIDAKDSKKIEISTLKTFIDMGDMICLLKGGHLFILDNKLKA</sequence>
<feature type="compositionally biased region" description="Basic and acidic residues" evidence="1">
    <location>
        <begin position="41"/>
        <end position="50"/>
    </location>
</feature>
<dbReference type="EMBL" id="CACVKT020009653">
    <property type="protein sequence ID" value="CAC5422608.1"/>
    <property type="molecule type" value="Genomic_DNA"/>
</dbReference>
<protein>
    <submittedName>
        <fullName evidence="2">Uncharacterized protein</fullName>
    </submittedName>
</protein>